<protein>
    <submittedName>
        <fullName evidence="2">Uncharacterized protein</fullName>
    </submittedName>
</protein>
<evidence type="ECO:0000256" key="1">
    <source>
        <dbReference type="SAM" id="MobiDB-lite"/>
    </source>
</evidence>
<reference evidence="2 3" key="1">
    <citation type="submission" date="2021-06" db="EMBL/GenBank/DDBJ databases">
        <title>Caerostris extrusa draft genome.</title>
        <authorList>
            <person name="Kono N."/>
            <person name="Arakawa K."/>
        </authorList>
    </citation>
    <scope>NUCLEOTIDE SEQUENCE [LARGE SCALE GENOMIC DNA]</scope>
</reference>
<evidence type="ECO:0000313" key="2">
    <source>
        <dbReference type="EMBL" id="GIX78412.1"/>
    </source>
</evidence>
<evidence type="ECO:0000313" key="3">
    <source>
        <dbReference type="Proteomes" id="UP001054945"/>
    </source>
</evidence>
<comment type="caution">
    <text evidence="2">The sequence shown here is derived from an EMBL/GenBank/DDBJ whole genome shotgun (WGS) entry which is preliminary data.</text>
</comment>
<organism evidence="2 3">
    <name type="scientific">Caerostris extrusa</name>
    <name type="common">Bark spider</name>
    <name type="synonym">Caerostris bankana</name>
    <dbReference type="NCBI Taxonomy" id="172846"/>
    <lineage>
        <taxon>Eukaryota</taxon>
        <taxon>Metazoa</taxon>
        <taxon>Ecdysozoa</taxon>
        <taxon>Arthropoda</taxon>
        <taxon>Chelicerata</taxon>
        <taxon>Arachnida</taxon>
        <taxon>Araneae</taxon>
        <taxon>Araneomorphae</taxon>
        <taxon>Entelegynae</taxon>
        <taxon>Araneoidea</taxon>
        <taxon>Araneidae</taxon>
        <taxon>Caerostris</taxon>
    </lineage>
</organism>
<dbReference type="Proteomes" id="UP001054945">
    <property type="component" value="Unassembled WGS sequence"/>
</dbReference>
<name>A0AAV4N0U1_CAEEX</name>
<gene>
    <name evidence="2" type="ORF">CEXT_546441</name>
</gene>
<feature type="compositionally biased region" description="Basic and acidic residues" evidence="1">
    <location>
        <begin position="10"/>
        <end position="21"/>
    </location>
</feature>
<dbReference type="AlphaFoldDB" id="A0AAV4N0U1"/>
<proteinExistence type="predicted"/>
<feature type="region of interest" description="Disordered" evidence="1">
    <location>
        <begin position="1"/>
        <end position="21"/>
    </location>
</feature>
<keyword evidence="3" id="KW-1185">Reference proteome</keyword>
<accession>A0AAV4N0U1</accession>
<sequence length="84" mass="9927">MNDGNGTTQHRQEIRLENERHQEVATDTPMLWVFFRKVNITLMLMVITPKWISNEPGLSTKQRQYDLRRRKSHSAAIIPEQIPQ</sequence>
<dbReference type="EMBL" id="BPLR01020409">
    <property type="protein sequence ID" value="GIX78412.1"/>
    <property type="molecule type" value="Genomic_DNA"/>
</dbReference>